<feature type="DNA-binding region" description="Homeobox" evidence="9">
    <location>
        <begin position="283"/>
        <end position="342"/>
    </location>
</feature>
<dbReference type="SMART" id="SM00352">
    <property type="entry name" value="POU"/>
    <property type="match status" value="1"/>
</dbReference>
<organism evidence="15 16">
    <name type="scientific">Branchiostoma lanceolatum</name>
    <name type="common">Common lancelet</name>
    <name type="synonym">Amphioxus lanceolatum</name>
    <dbReference type="NCBI Taxonomy" id="7740"/>
    <lineage>
        <taxon>Eukaryota</taxon>
        <taxon>Metazoa</taxon>
        <taxon>Chordata</taxon>
        <taxon>Cephalochordata</taxon>
        <taxon>Leptocardii</taxon>
        <taxon>Amphioxiformes</taxon>
        <taxon>Branchiostomatidae</taxon>
        <taxon>Branchiostoma</taxon>
    </lineage>
</organism>
<dbReference type="GO" id="GO:0000981">
    <property type="term" value="F:DNA-binding transcription factor activity, RNA polymerase II-specific"/>
    <property type="evidence" value="ECO:0007669"/>
    <property type="project" value="InterPro"/>
</dbReference>
<dbReference type="InterPro" id="IPR013847">
    <property type="entry name" value="POU"/>
</dbReference>
<feature type="domain" description="Homeobox" evidence="13">
    <location>
        <begin position="281"/>
        <end position="341"/>
    </location>
</feature>
<dbReference type="InterPro" id="IPR001356">
    <property type="entry name" value="HD"/>
</dbReference>
<dbReference type="PROSITE" id="PS00027">
    <property type="entry name" value="HOMEOBOX_1"/>
    <property type="match status" value="1"/>
</dbReference>
<evidence type="ECO:0000256" key="1">
    <source>
        <dbReference type="ARBA" id="ARBA00004123"/>
    </source>
</evidence>
<evidence type="ECO:0000259" key="14">
    <source>
        <dbReference type="PROSITE" id="PS51179"/>
    </source>
</evidence>
<feature type="domain" description="POU-specific" evidence="14">
    <location>
        <begin position="193"/>
        <end position="267"/>
    </location>
</feature>
<dbReference type="Gene3D" id="1.10.10.60">
    <property type="entry name" value="Homeodomain-like"/>
    <property type="match status" value="1"/>
</dbReference>
<dbReference type="FunFam" id="1.10.10.60:FF:000150">
    <property type="entry name" value="POU domain protein"/>
    <property type="match status" value="1"/>
</dbReference>
<keyword evidence="5 9" id="KW-0371">Homeobox</keyword>
<evidence type="ECO:0000256" key="7">
    <source>
        <dbReference type="ARBA" id="ARBA00023163"/>
    </source>
</evidence>
<evidence type="ECO:0000256" key="8">
    <source>
        <dbReference type="ARBA" id="ARBA00023242"/>
    </source>
</evidence>
<dbReference type="SUPFAM" id="SSF47413">
    <property type="entry name" value="lambda repressor-like DNA-binding domains"/>
    <property type="match status" value="1"/>
</dbReference>
<dbReference type="PANTHER" id="PTHR11636:SF84">
    <property type="entry name" value="NETRIN-1-RELATED"/>
    <property type="match status" value="1"/>
</dbReference>
<keyword evidence="8 9" id="KW-0539">Nucleus</keyword>
<name>A0A8J9YK00_BRALA</name>
<dbReference type="FunFam" id="1.10.260.40:FF:000007">
    <property type="entry name" value="POU domain protein"/>
    <property type="match status" value="1"/>
</dbReference>
<proteinExistence type="inferred from homology"/>
<dbReference type="Pfam" id="PF00046">
    <property type="entry name" value="Homeodomain"/>
    <property type="match status" value="1"/>
</dbReference>
<dbReference type="GO" id="GO:0000978">
    <property type="term" value="F:RNA polymerase II cis-regulatory region sequence-specific DNA binding"/>
    <property type="evidence" value="ECO:0007669"/>
    <property type="project" value="TreeGrafter"/>
</dbReference>
<evidence type="ECO:0000256" key="4">
    <source>
        <dbReference type="ARBA" id="ARBA00023125"/>
    </source>
</evidence>
<comment type="subcellular location">
    <subcellularLocation>
        <location evidence="1 9 10">Nucleus</location>
    </subcellularLocation>
</comment>
<evidence type="ECO:0000313" key="15">
    <source>
        <dbReference type="EMBL" id="CAH1229499.1"/>
    </source>
</evidence>
<dbReference type="CDD" id="cd00086">
    <property type="entry name" value="homeodomain"/>
    <property type="match status" value="1"/>
</dbReference>
<evidence type="ECO:0000259" key="13">
    <source>
        <dbReference type="PROSITE" id="PS50071"/>
    </source>
</evidence>
<keyword evidence="7 11" id="KW-0804">Transcription</keyword>
<dbReference type="InterPro" id="IPR000327">
    <property type="entry name" value="POU_dom"/>
</dbReference>
<evidence type="ECO:0000256" key="2">
    <source>
        <dbReference type="ARBA" id="ARBA00008811"/>
    </source>
</evidence>
<comment type="similarity">
    <text evidence="2">Belongs to the POU transcription factor family. Class-1 subfamily.</text>
</comment>
<evidence type="ECO:0000256" key="11">
    <source>
        <dbReference type="RuleBase" id="RU361194"/>
    </source>
</evidence>
<dbReference type="Pfam" id="PF00157">
    <property type="entry name" value="Pou"/>
    <property type="match status" value="1"/>
</dbReference>
<dbReference type="Proteomes" id="UP000838412">
    <property type="component" value="Chromosome 1"/>
</dbReference>
<reference evidence="15" key="1">
    <citation type="submission" date="2022-01" db="EMBL/GenBank/DDBJ databases">
        <authorList>
            <person name="Braso-Vives M."/>
        </authorList>
    </citation>
    <scope>NUCLEOTIDE SEQUENCE</scope>
</reference>
<keyword evidence="3" id="KW-0805">Transcription regulation</keyword>
<evidence type="ECO:0000256" key="6">
    <source>
        <dbReference type="ARBA" id="ARBA00023159"/>
    </source>
</evidence>
<dbReference type="GO" id="GO:0005634">
    <property type="term" value="C:nucleus"/>
    <property type="evidence" value="ECO:0007669"/>
    <property type="project" value="UniProtKB-SubCell"/>
</dbReference>
<dbReference type="SMART" id="SM00389">
    <property type="entry name" value="HOX"/>
    <property type="match status" value="1"/>
</dbReference>
<dbReference type="InterPro" id="IPR010982">
    <property type="entry name" value="Lambda_DNA-bd_dom_sf"/>
</dbReference>
<sequence length="359" mass="38966">MSCPTTQYSNDALVALKAIGSCSADSVPLPLLPPSTSTGMLSSVGGMENTYVPPTLVSFSAEGVRTCLSPTAFSPVSSIVNLSNAGYPSFAPTPTPLPPISLGLDLVLKKPLNPSTTYGMDSTMSTASFFSAPVITSEHDRHDSGSHLYPGTDVSSLSLSLLHKPPQDGDGNPLSMGHPLSLTCKPPATQAEPNTPELRELEEFANDFKLRRIKLGYTQTNVGSALASVHGTDFSQTTICRFENLQLSYKNACKLKPILQKWIEEAENSGGPGGDKLPGNERKRKRRTTIGLSAKESLERHFLKQAKPSSQDIVRVAESLRLDKEVVRVWFCNRRQREKRVKTSLHSSGLYLHGEELKD</sequence>
<dbReference type="InterPro" id="IPR050255">
    <property type="entry name" value="POU_domain_TF"/>
</dbReference>
<dbReference type="OrthoDB" id="6358449at2759"/>
<keyword evidence="4 9" id="KW-0238">DNA-binding</keyword>
<feature type="region of interest" description="Disordered" evidence="12">
    <location>
        <begin position="266"/>
        <end position="286"/>
    </location>
</feature>
<keyword evidence="6" id="KW-0010">Activator</keyword>
<protein>
    <recommendedName>
        <fullName evidence="11">POU domain protein</fullName>
    </recommendedName>
</protein>
<evidence type="ECO:0000256" key="10">
    <source>
        <dbReference type="RuleBase" id="RU000682"/>
    </source>
</evidence>
<evidence type="ECO:0000256" key="12">
    <source>
        <dbReference type="SAM" id="MobiDB-lite"/>
    </source>
</evidence>
<dbReference type="EMBL" id="OV696686">
    <property type="protein sequence ID" value="CAH1229499.1"/>
    <property type="molecule type" value="Genomic_DNA"/>
</dbReference>
<dbReference type="InterPro" id="IPR017970">
    <property type="entry name" value="Homeobox_CS"/>
</dbReference>
<evidence type="ECO:0000256" key="9">
    <source>
        <dbReference type="PROSITE-ProRule" id="PRU00108"/>
    </source>
</evidence>
<dbReference type="PRINTS" id="PR00028">
    <property type="entry name" value="POUDOMAIN"/>
</dbReference>
<gene>
    <name evidence="15" type="primary">POU1F1</name>
    <name evidence="15" type="ORF">BLAG_LOCUS835</name>
</gene>
<evidence type="ECO:0000256" key="3">
    <source>
        <dbReference type="ARBA" id="ARBA00023015"/>
    </source>
</evidence>
<dbReference type="PROSITE" id="PS51179">
    <property type="entry name" value="POU_3"/>
    <property type="match status" value="1"/>
</dbReference>
<dbReference type="GO" id="GO:0010557">
    <property type="term" value="P:positive regulation of macromolecule biosynthetic process"/>
    <property type="evidence" value="ECO:0007669"/>
    <property type="project" value="UniProtKB-ARBA"/>
</dbReference>
<dbReference type="AlphaFoldDB" id="A0A8J9YK00"/>
<evidence type="ECO:0000313" key="16">
    <source>
        <dbReference type="Proteomes" id="UP000838412"/>
    </source>
</evidence>
<dbReference type="PROSITE" id="PS00465">
    <property type="entry name" value="POU_2"/>
    <property type="match status" value="1"/>
</dbReference>
<dbReference type="SUPFAM" id="SSF46689">
    <property type="entry name" value="Homeodomain-like"/>
    <property type="match status" value="1"/>
</dbReference>
<dbReference type="InterPro" id="IPR009057">
    <property type="entry name" value="Homeodomain-like_sf"/>
</dbReference>
<evidence type="ECO:0000256" key="5">
    <source>
        <dbReference type="ARBA" id="ARBA00023155"/>
    </source>
</evidence>
<dbReference type="PROSITE" id="PS00035">
    <property type="entry name" value="POU_1"/>
    <property type="match status" value="1"/>
</dbReference>
<dbReference type="PANTHER" id="PTHR11636">
    <property type="entry name" value="POU DOMAIN"/>
    <property type="match status" value="1"/>
</dbReference>
<accession>A0A8J9YK00</accession>
<dbReference type="Gene3D" id="1.10.260.40">
    <property type="entry name" value="lambda repressor-like DNA-binding domains"/>
    <property type="match status" value="1"/>
</dbReference>
<dbReference type="PROSITE" id="PS50071">
    <property type="entry name" value="HOMEOBOX_2"/>
    <property type="match status" value="1"/>
</dbReference>
<keyword evidence="16" id="KW-1185">Reference proteome</keyword>